<dbReference type="GO" id="GO:0042937">
    <property type="term" value="F:tripeptide transmembrane transporter activity"/>
    <property type="evidence" value="ECO:0007669"/>
    <property type="project" value="InterPro"/>
</dbReference>
<feature type="transmembrane region" description="Helical" evidence="8">
    <location>
        <begin position="190"/>
        <end position="209"/>
    </location>
</feature>
<organism evidence="9 10">
    <name type="scientific">Vanilla planifolia</name>
    <name type="common">Vanilla</name>
    <dbReference type="NCBI Taxonomy" id="51239"/>
    <lineage>
        <taxon>Eukaryota</taxon>
        <taxon>Viridiplantae</taxon>
        <taxon>Streptophyta</taxon>
        <taxon>Embryophyta</taxon>
        <taxon>Tracheophyta</taxon>
        <taxon>Spermatophyta</taxon>
        <taxon>Magnoliopsida</taxon>
        <taxon>Liliopsida</taxon>
        <taxon>Asparagales</taxon>
        <taxon>Orchidaceae</taxon>
        <taxon>Vanilloideae</taxon>
        <taxon>Vanilleae</taxon>
        <taxon>Vanilla</taxon>
    </lineage>
</organism>
<dbReference type="CDD" id="cd17417">
    <property type="entry name" value="MFS_NPF5"/>
    <property type="match status" value="1"/>
</dbReference>
<dbReference type="InterPro" id="IPR044739">
    <property type="entry name" value="NRT1/PTR"/>
</dbReference>
<dbReference type="OrthoDB" id="8904098at2759"/>
<keyword evidence="6 8" id="KW-1133">Transmembrane helix</keyword>
<accession>A0A835QHY2</accession>
<feature type="transmembrane region" description="Helical" evidence="8">
    <location>
        <begin position="85"/>
        <end position="105"/>
    </location>
</feature>
<dbReference type="Pfam" id="PF00854">
    <property type="entry name" value="PTR2"/>
    <property type="match status" value="1"/>
</dbReference>
<dbReference type="Proteomes" id="UP000639772">
    <property type="component" value="Chromosome 9"/>
</dbReference>
<feature type="transmembrane region" description="Helical" evidence="8">
    <location>
        <begin position="111"/>
        <end position="134"/>
    </location>
</feature>
<gene>
    <name evidence="9" type="ORF">HPP92_018635</name>
</gene>
<feature type="transmembrane region" description="Helical" evidence="8">
    <location>
        <begin position="404"/>
        <end position="421"/>
    </location>
</feature>
<evidence type="ECO:0000256" key="2">
    <source>
        <dbReference type="ARBA" id="ARBA00005982"/>
    </source>
</evidence>
<keyword evidence="7 8" id="KW-0472">Membrane</keyword>
<sequence>MAQGKDGQSKVLNKDQDKWVHDSSLDYKGRAPLRTSTGAWRASLFIIAIEFSERLSYFGLATNLIIYLTKHLHYEVKVAAKMVNYWLGVTTLIPLAGGFLADAYLGRFATVLLSCAVYIGGLVVLTMSQIVPALKPNRSLRLHEIVFFTSIYFISLGTGGHKPSLESFGADQFDDDHPTERRQKLSFFNWWNLGLCSGLLFGVTIIVYVEDNVGYGLAAIILTSVMLLSLLIFLLGRPFYRYRLPNGSPLTPLLCTLAAAVAKRRLLLPFSPEELFEDKNGSKRPLSHTDKLRFLDKAAIRTENQHLATVTQVEELKLVISMLPIWLLTLPFGICVAQTSTFFIKQGSTMNRKLSSNFEIPPSSIFALGAVAMIISVSFYEKLLVPSLRRITGNERGISMLQRIGIGMALSVVAMMTAAMVEKRRLTVAGTEKATAALSMSVFWLVPQFMILGLADGFTIVGLQEYFYDQMPDNMRSLGIALYLSVLGAASFLSSFLITMVDRVTEKIGKQGSWFSSDLNASRLDLFYWLLAVFSGVNLCMYVVMAKRYSYKDVDNRVGVADSPVRGDGEAMAEP</sequence>
<evidence type="ECO:0000256" key="7">
    <source>
        <dbReference type="ARBA" id="ARBA00023136"/>
    </source>
</evidence>
<name>A0A835QHY2_VANPL</name>
<evidence type="ECO:0000256" key="3">
    <source>
        <dbReference type="ARBA" id="ARBA00022448"/>
    </source>
</evidence>
<dbReference type="GO" id="GO:0016020">
    <property type="term" value="C:membrane"/>
    <property type="evidence" value="ECO:0007669"/>
    <property type="project" value="UniProtKB-SubCell"/>
</dbReference>
<evidence type="ECO:0000256" key="8">
    <source>
        <dbReference type="SAM" id="Phobius"/>
    </source>
</evidence>
<feature type="transmembrane region" description="Helical" evidence="8">
    <location>
        <begin position="480"/>
        <end position="501"/>
    </location>
</feature>
<dbReference type="GO" id="GO:0071916">
    <property type="term" value="F:dipeptide transmembrane transporter activity"/>
    <property type="evidence" value="ECO:0007669"/>
    <property type="project" value="InterPro"/>
</dbReference>
<keyword evidence="4" id="KW-0597">Phosphoprotein</keyword>
<evidence type="ECO:0000256" key="6">
    <source>
        <dbReference type="ARBA" id="ARBA00022989"/>
    </source>
</evidence>
<protein>
    <submittedName>
        <fullName evidence="9">Uncharacterized protein</fullName>
    </submittedName>
</protein>
<feature type="transmembrane region" description="Helical" evidence="8">
    <location>
        <begin position="364"/>
        <end position="383"/>
    </location>
</feature>
<proteinExistence type="inferred from homology"/>
<dbReference type="EMBL" id="JADCNM010000009">
    <property type="protein sequence ID" value="KAG0469307.1"/>
    <property type="molecule type" value="Genomic_DNA"/>
</dbReference>
<feature type="transmembrane region" description="Helical" evidence="8">
    <location>
        <begin position="215"/>
        <end position="235"/>
    </location>
</feature>
<dbReference type="InterPro" id="IPR000109">
    <property type="entry name" value="POT_fam"/>
</dbReference>
<dbReference type="FunFam" id="1.20.1250.20:FF:000037">
    <property type="entry name" value="Protein NRT1/ PTR FAMILY 5.2"/>
    <property type="match status" value="1"/>
</dbReference>
<feature type="transmembrane region" description="Helical" evidence="8">
    <location>
        <begin position="526"/>
        <end position="545"/>
    </location>
</feature>
<evidence type="ECO:0000256" key="5">
    <source>
        <dbReference type="ARBA" id="ARBA00022692"/>
    </source>
</evidence>
<feature type="transmembrane region" description="Helical" evidence="8">
    <location>
        <begin position="441"/>
        <end position="468"/>
    </location>
</feature>
<evidence type="ECO:0000256" key="1">
    <source>
        <dbReference type="ARBA" id="ARBA00004141"/>
    </source>
</evidence>
<evidence type="ECO:0000313" key="10">
    <source>
        <dbReference type="Proteomes" id="UP000639772"/>
    </source>
</evidence>
<comment type="subcellular location">
    <subcellularLocation>
        <location evidence="1">Membrane</location>
        <topology evidence="1">Multi-pass membrane protein</topology>
    </subcellularLocation>
</comment>
<dbReference type="PANTHER" id="PTHR11654">
    <property type="entry name" value="OLIGOPEPTIDE TRANSPORTER-RELATED"/>
    <property type="match status" value="1"/>
</dbReference>
<evidence type="ECO:0000313" key="9">
    <source>
        <dbReference type="EMBL" id="KAG0469307.1"/>
    </source>
</evidence>
<dbReference type="SUPFAM" id="SSF103473">
    <property type="entry name" value="MFS general substrate transporter"/>
    <property type="match status" value="1"/>
</dbReference>
<dbReference type="Gene3D" id="1.20.1250.20">
    <property type="entry name" value="MFS general substrate transporter like domains"/>
    <property type="match status" value="1"/>
</dbReference>
<evidence type="ECO:0000256" key="4">
    <source>
        <dbReference type="ARBA" id="ARBA00022553"/>
    </source>
</evidence>
<comment type="caution">
    <text evidence="9">The sequence shown here is derived from an EMBL/GenBank/DDBJ whole genome shotgun (WGS) entry which is preliminary data.</text>
</comment>
<keyword evidence="5 8" id="KW-0812">Transmembrane</keyword>
<comment type="similarity">
    <text evidence="2">Belongs to the major facilitator superfamily. Proton-dependent oligopeptide transporter (POT/PTR) (TC 2.A.17) family.</text>
</comment>
<feature type="transmembrane region" description="Helical" evidence="8">
    <location>
        <begin position="325"/>
        <end position="344"/>
    </location>
</feature>
<dbReference type="AlphaFoldDB" id="A0A835QHY2"/>
<keyword evidence="3" id="KW-0813">Transport</keyword>
<dbReference type="InterPro" id="IPR036259">
    <property type="entry name" value="MFS_trans_sf"/>
</dbReference>
<reference evidence="9 10" key="1">
    <citation type="journal article" date="2020" name="Nat. Food">
        <title>A phased Vanilla planifolia genome enables genetic improvement of flavour and production.</title>
        <authorList>
            <person name="Hasing T."/>
            <person name="Tang H."/>
            <person name="Brym M."/>
            <person name="Khazi F."/>
            <person name="Huang T."/>
            <person name="Chambers A.H."/>
        </authorList>
    </citation>
    <scope>NUCLEOTIDE SEQUENCE [LARGE SCALE GENOMIC DNA]</scope>
    <source>
        <tissue evidence="9">Leaf</tissue>
    </source>
</reference>